<evidence type="ECO:0000256" key="1">
    <source>
        <dbReference type="ARBA" id="ARBA00023125"/>
    </source>
</evidence>
<evidence type="ECO:0000313" key="3">
    <source>
        <dbReference type="EMBL" id="GAA4398014.1"/>
    </source>
</evidence>
<dbReference type="InterPro" id="IPR036390">
    <property type="entry name" value="WH_DNA-bd_sf"/>
</dbReference>
<dbReference type="CDD" id="cd00009">
    <property type="entry name" value="AAA"/>
    <property type="match status" value="1"/>
</dbReference>
<dbReference type="SMART" id="SM00382">
    <property type="entry name" value="AAA"/>
    <property type="match status" value="1"/>
</dbReference>
<protein>
    <submittedName>
        <fullName evidence="3">ATP-binding protein</fullName>
    </submittedName>
</protein>
<proteinExistence type="predicted"/>
<dbReference type="InterPro" id="IPR027417">
    <property type="entry name" value="P-loop_NTPase"/>
</dbReference>
<keyword evidence="4" id="KW-1185">Reference proteome</keyword>
<dbReference type="EMBL" id="BAABHB010000001">
    <property type="protein sequence ID" value="GAA4398014.1"/>
    <property type="molecule type" value="Genomic_DNA"/>
</dbReference>
<dbReference type="Proteomes" id="UP001500936">
    <property type="component" value="Unassembled WGS sequence"/>
</dbReference>
<dbReference type="SUPFAM" id="SSF46785">
    <property type="entry name" value="Winged helix' DNA-binding domain"/>
    <property type="match status" value="1"/>
</dbReference>
<keyword evidence="3" id="KW-0067">ATP-binding</keyword>
<dbReference type="InterPro" id="IPR025420">
    <property type="entry name" value="DUF4143"/>
</dbReference>
<gene>
    <name evidence="3" type="ORF">GCM10023187_08080</name>
</gene>
<evidence type="ECO:0000259" key="2">
    <source>
        <dbReference type="SMART" id="SM00382"/>
    </source>
</evidence>
<dbReference type="Gene3D" id="3.40.50.300">
    <property type="entry name" value="P-loop containing nucleotide triphosphate hydrolases"/>
    <property type="match status" value="1"/>
</dbReference>
<dbReference type="PANTHER" id="PTHR43566:SF2">
    <property type="entry name" value="DUF4143 DOMAIN-CONTAINING PROTEIN"/>
    <property type="match status" value="1"/>
</dbReference>
<dbReference type="Pfam" id="PF13635">
    <property type="entry name" value="DUF4143"/>
    <property type="match status" value="1"/>
</dbReference>
<accession>A0ABP8JYS8</accession>
<name>A0ABP8JYS8_9BACT</name>
<dbReference type="SUPFAM" id="SSF52540">
    <property type="entry name" value="P-loop containing nucleoside triphosphate hydrolases"/>
    <property type="match status" value="1"/>
</dbReference>
<keyword evidence="3" id="KW-0547">Nucleotide-binding</keyword>
<evidence type="ECO:0000313" key="4">
    <source>
        <dbReference type="Proteomes" id="UP001500936"/>
    </source>
</evidence>
<dbReference type="RefSeq" id="WP_345264205.1">
    <property type="nucleotide sequence ID" value="NZ_BAABHB010000001.1"/>
</dbReference>
<reference evidence="4" key="1">
    <citation type="journal article" date="2019" name="Int. J. Syst. Evol. Microbiol.">
        <title>The Global Catalogue of Microorganisms (GCM) 10K type strain sequencing project: providing services to taxonomists for standard genome sequencing and annotation.</title>
        <authorList>
            <consortium name="The Broad Institute Genomics Platform"/>
            <consortium name="The Broad Institute Genome Sequencing Center for Infectious Disease"/>
            <person name="Wu L."/>
            <person name="Ma J."/>
        </authorList>
    </citation>
    <scope>NUCLEOTIDE SEQUENCE [LARGE SCALE GENOMIC DNA]</scope>
    <source>
        <strain evidence="4">JCM 17925</strain>
    </source>
</reference>
<comment type="caution">
    <text evidence="3">The sequence shown here is derived from an EMBL/GenBank/DDBJ whole genome shotgun (WGS) entry which is preliminary data.</text>
</comment>
<organism evidence="3 4">
    <name type="scientific">Nibrella viscosa</name>
    <dbReference type="NCBI Taxonomy" id="1084524"/>
    <lineage>
        <taxon>Bacteria</taxon>
        <taxon>Pseudomonadati</taxon>
        <taxon>Bacteroidota</taxon>
        <taxon>Cytophagia</taxon>
        <taxon>Cytophagales</taxon>
        <taxon>Spirosomataceae</taxon>
        <taxon>Nibrella</taxon>
    </lineage>
</organism>
<dbReference type="InterPro" id="IPR003593">
    <property type="entry name" value="AAA+_ATPase"/>
</dbReference>
<dbReference type="GO" id="GO:0005524">
    <property type="term" value="F:ATP binding"/>
    <property type="evidence" value="ECO:0007669"/>
    <property type="project" value="UniProtKB-KW"/>
</dbReference>
<dbReference type="PANTHER" id="PTHR43566">
    <property type="entry name" value="CONSERVED PROTEIN"/>
    <property type="match status" value="1"/>
</dbReference>
<sequence length="390" mass="44312">MFERSLIHTIRTCLTQFPAVAVLGPRQVGKTTLVKTLLGDFAKEVVYLDLEYIADQRRLVQPDLFFQANQDKLIVLDEIQRMPELFPLLRVMIDQHRVPGRFMLLGSASPDLLKNSSETLAGRIIYLELSPLHLLEIMPTYTYQQHWLRGGFPDALQAADQTRWHFWMESFLQTYVQRDLPDLGLTAGPATIRRLLTMLVGIHGGQLNYSELARSLDLSVATIQYYVDFLENAFLIRRLSPYFLNIGKRLVKAPKLYIRDSGLVHALADITDYNALTGNILLGASWEGYVVQQLIARLPLGVTPYYYRTQNGAELDLLLVKGGKPVVSIEIRYSNAPALKRGNTQAIADLQTEQNLVVTPEAEGYWLRKDVRVCSIHSVWDELRNLGVML</sequence>
<feature type="domain" description="AAA+ ATPase" evidence="2">
    <location>
        <begin position="16"/>
        <end position="131"/>
    </location>
</feature>
<keyword evidence="1" id="KW-0238">DNA-binding</keyword>
<dbReference type="Pfam" id="PF13173">
    <property type="entry name" value="AAA_14"/>
    <property type="match status" value="1"/>
</dbReference>
<dbReference type="InterPro" id="IPR041682">
    <property type="entry name" value="AAA_14"/>
</dbReference>